<keyword evidence="2" id="KW-1185">Reference proteome</keyword>
<sequence length="187" mass="20267">MRCDAVDDRIVRTYVRTDTVGTDLGLELLVVGEEGVVVGLDGVELAPQRVVVLLQLLRLPPRAPVLEPDGHLPRLQAQRARQLQLALRLQLVPELEVLLQRPHLLHVQPPLLLPGPDGLQGAVVRHLVLVRRAAARLLASDADVVRAAVHRRALPQHWRHTCTHQPQAPAHVSGPADGSIGLGVGGC</sequence>
<organism evidence="1 2">
    <name type="scientific">Zea mays</name>
    <name type="common">Maize</name>
    <dbReference type="NCBI Taxonomy" id="4577"/>
    <lineage>
        <taxon>Eukaryota</taxon>
        <taxon>Viridiplantae</taxon>
        <taxon>Streptophyta</taxon>
        <taxon>Embryophyta</taxon>
        <taxon>Tracheophyta</taxon>
        <taxon>Spermatophyta</taxon>
        <taxon>Magnoliopsida</taxon>
        <taxon>Liliopsida</taxon>
        <taxon>Poales</taxon>
        <taxon>Poaceae</taxon>
        <taxon>PACMAD clade</taxon>
        <taxon>Panicoideae</taxon>
        <taxon>Andropogonodae</taxon>
        <taxon>Andropogoneae</taxon>
        <taxon>Tripsacinae</taxon>
        <taxon>Zea</taxon>
    </lineage>
</organism>
<dbReference type="InParanoid" id="A0A804RCI6"/>
<protein>
    <submittedName>
        <fullName evidence="1">Uncharacterized protein</fullName>
    </submittedName>
</protein>
<dbReference type="EnsemblPlants" id="Zm00001eb402230_T001">
    <property type="protein sequence ID" value="Zm00001eb402230_P001"/>
    <property type="gene ID" value="Zm00001eb402230"/>
</dbReference>
<evidence type="ECO:0000313" key="2">
    <source>
        <dbReference type="Proteomes" id="UP000007305"/>
    </source>
</evidence>
<dbReference type="Gramene" id="Zm00001eb402230_T001">
    <property type="protein sequence ID" value="Zm00001eb402230_P001"/>
    <property type="gene ID" value="Zm00001eb402230"/>
</dbReference>
<dbReference type="Proteomes" id="UP000007305">
    <property type="component" value="Chromosome 9"/>
</dbReference>
<name>A0A804RCI6_MAIZE</name>
<proteinExistence type="predicted"/>
<accession>A0A804RCI6</accession>
<evidence type="ECO:0000313" key="1">
    <source>
        <dbReference type="EnsemblPlants" id="Zm00001eb402230_P001"/>
    </source>
</evidence>
<dbReference type="AlphaFoldDB" id="A0A804RCI6"/>
<reference evidence="2" key="1">
    <citation type="journal article" date="2009" name="Science">
        <title>The B73 maize genome: complexity, diversity, and dynamics.</title>
        <authorList>
            <person name="Schnable P.S."/>
            <person name="Ware D."/>
            <person name="Fulton R.S."/>
            <person name="Stein J.C."/>
            <person name="Wei F."/>
            <person name="Pasternak S."/>
            <person name="Liang C."/>
            <person name="Zhang J."/>
            <person name="Fulton L."/>
            <person name="Graves T.A."/>
            <person name="Minx P."/>
            <person name="Reily A.D."/>
            <person name="Courtney L."/>
            <person name="Kruchowski S.S."/>
            <person name="Tomlinson C."/>
            <person name="Strong C."/>
            <person name="Delehaunty K."/>
            <person name="Fronick C."/>
            <person name="Courtney B."/>
            <person name="Rock S.M."/>
            <person name="Belter E."/>
            <person name="Du F."/>
            <person name="Kim K."/>
            <person name="Abbott R.M."/>
            <person name="Cotton M."/>
            <person name="Levy A."/>
            <person name="Marchetto P."/>
            <person name="Ochoa K."/>
            <person name="Jackson S.M."/>
            <person name="Gillam B."/>
            <person name="Chen W."/>
            <person name="Yan L."/>
            <person name="Higginbotham J."/>
            <person name="Cardenas M."/>
            <person name="Waligorski J."/>
            <person name="Applebaum E."/>
            <person name="Phelps L."/>
            <person name="Falcone J."/>
            <person name="Kanchi K."/>
            <person name="Thane T."/>
            <person name="Scimone A."/>
            <person name="Thane N."/>
            <person name="Henke J."/>
            <person name="Wang T."/>
            <person name="Ruppert J."/>
            <person name="Shah N."/>
            <person name="Rotter K."/>
            <person name="Hodges J."/>
            <person name="Ingenthron E."/>
            <person name="Cordes M."/>
            <person name="Kohlberg S."/>
            <person name="Sgro J."/>
            <person name="Delgado B."/>
            <person name="Mead K."/>
            <person name="Chinwalla A."/>
            <person name="Leonard S."/>
            <person name="Crouse K."/>
            <person name="Collura K."/>
            <person name="Kudrna D."/>
            <person name="Currie J."/>
            <person name="He R."/>
            <person name="Angelova A."/>
            <person name="Rajasekar S."/>
            <person name="Mueller T."/>
            <person name="Lomeli R."/>
            <person name="Scara G."/>
            <person name="Ko A."/>
            <person name="Delaney K."/>
            <person name="Wissotski M."/>
            <person name="Lopez G."/>
            <person name="Campos D."/>
            <person name="Braidotti M."/>
            <person name="Ashley E."/>
            <person name="Golser W."/>
            <person name="Kim H."/>
            <person name="Lee S."/>
            <person name="Lin J."/>
            <person name="Dujmic Z."/>
            <person name="Kim W."/>
            <person name="Talag J."/>
            <person name="Zuccolo A."/>
            <person name="Fan C."/>
            <person name="Sebastian A."/>
            <person name="Kramer M."/>
            <person name="Spiegel L."/>
            <person name="Nascimento L."/>
            <person name="Zutavern T."/>
            <person name="Miller B."/>
            <person name="Ambroise C."/>
            <person name="Muller S."/>
            <person name="Spooner W."/>
            <person name="Narechania A."/>
            <person name="Ren L."/>
            <person name="Wei S."/>
            <person name="Kumari S."/>
            <person name="Faga B."/>
            <person name="Levy M.J."/>
            <person name="McMahan L."/>
            <person name="Van Buren P."/>
            <person name="Vaughn M.W."/>
            <person name="Ying K."/>
            <person name="Yeh C.-T."/>
            <person name="Emrich S.J."/>
            <person name="Jia Y."/>
            <person name="Kalyanaraman A."/>
            <person name="Hsia A.-P."/>
            <person name="Barbazuk W.B."/>
            <person name="Baucom R.S."/>
            <person name="Brutnell T.P."/>
            <person name="Carpita N.C."/>
            <person name="Chaparro C."/>
            <person name="Chia J.-M."/>
            <person name="Deragon J.-M."/>
            <person name="Estill J.C."/>
            <person name="Fu Y."/>
            <person name="Jeddeloh J.A."/>
            <person name="Han Y."/>
            <person name="Lee H."/>
            <person name="Li P."/>
            <person name="Lisch D.R."/>
            <person name="Liu S."/>
            <person name="Liu Z."/>
            <person name="Nagel D.H."/>
            <person name="McCann M.C."/>
            <person name="SanMiguel P."/>
            <person name="Myers A.M."/>
            <person name="Nettleton D."/>
            <person name="Nguyen J."/>
            <person name="Penning B.W."/>
            <person name="Ponnala L."/>
            <person name="Schneider K.L."/>
            <person name="Schwartz D.C."/>
            <person name="Sharma A."/>
            <person name="Soderlund C."/>
            <person name="Springer N.M."/>
            <person name="Sun Q."/>
            <person name="Wang H."/>
            <person name="Waterman M."/>
            <person name="Westerman R."/>
            <person name="Wolfgruber T.K."/>
            <person name="Yang L."/>
            <person name="Yu Y."/>
            <person name="Zhang L."/>
            <person name="Zhou S."/>
            <person name="Zhu Q."/>
            <person name="Bennetzen J.L."/>
            <person name="Dawe R.K."/>
            <person name="Jiang J."/>
            <person name="Jiang N."/>
            <person name="Presting G.G."/>
            <person name="Wessler S.R."/>
            <person name="Aluru S."/>
            <person name="Martienssen R.A."/>
            <person name="Clifton S.W."/>
            <person name="McCombie W.R."/>
            <person name="Wing R.A."/>
            <person name="Wilson R.K."/>
        </authorList>
    </citation>
    <scope>NUCLEOTIDE SEQUENCE [LARGE SCALE GENOMIC DNA]</scope>
    <source>
        <strain evidence="2">cv. B73</strain>
    </source>
</reference>
<reference evidence="1" key="2">
    <citation type="submission" date="2019-07" db="EMBL/GenBank/DDBJ databases">
        <authorList>
            <person name="Seetharam A."/>
            <person name="Woodhouse M."/>
            <person name="Cannon E."/>
        </authorList>
    </citation>
    <scope>NUCLEOTIDE SEQUENCE [LARGE SCALE GENOMIC DNA]</scope>
    <source>
        <strain evidence="1">cv. B73</strain>
    </source>
</reference>
<reference evidence="1" key="3">
    <citation type="submission" date="2021-05" db="UniProtKB">
        <authorList>
            <consortium name="EnsemblPlants"/>
        </authorList>
    </citation>
    <scope>IDENTIFICATION</scope>
    <source>
        <strain evidence="1">cv. B73</strain>
    </source>
</reference>